<reference evidence="5" key="1">
    <citation type="submission" date="2022-04" db="EMBL/GenBank/DDBJ databases">
        <title>Carnegiea gigantea Genome sequencing and assembly v2.</title>
        <authorList>
            <person name="Copetti D."/>
            <person name="Sanderson M.J."/>
            <person name="Burquez A."/>
            <person name="Wojciechowski M.F."/>
        </authorList>
    </citation>
    <scope>NUCLEOTIDE SEQUENCE</scope>
    <source>
        <strain evidence="5">SGP5-SGP5p</strain>
        <tissue evidence="5">Aerial part</tissue>
    </source>
</reference>
<dbReference type="Gene3D" id="3.30.40.10">
    <property type="entry name" value="Zinc/RING finger domain, C3HC4 (zinc finger)"/>
    <property type="match status" value="1"/>
</dbReference>
<organism evidence="5 6">
    <name type="scientific">Carnegiea gigantea</name>
    <dbReference type="NCBI Taxonomy" id="171969"/>
    <lineage>
        <taxon>Eukaryota</taxon>
        <taxon>Viridiplantae</taxon>
        <taxon>Streptophyta</taxon>
        <taxon>Embryophyta</taxon>
        <taxon>Tracheophyta</taxon>
        <taxon>Spermatophyta</taxon>
        <taxon>Magnoliopsida</taxon>
        <taxon>eudicotyledons</taxon>
        <taxon>Gunneridae</taxon>
        <taxon>Pentapetalae</taxon>
        <taxon>Caryophyllales</taxon>
        <taxon>Cactineae</taxon>
        <taxon>Cactaceae</taxon>
        <taxon>Cactoideae</taxon>
        <taxon>Echinocereeae</taxon>
        <taxon>Carnegiea</taxon>
    </lineage>
</organism>
<gene>
    <name evidence="5" type="ORF">Cgig2_012893</name>
</gene>
<keyword evidence="1" id="KW-0863">Zinc-finger</keyword>
<dbReference type="Pfam" id="PF13639">
    <property type="entry name" value="zf-RING_2"/>
    <property type="match status" value="1"/>
</dbReference>
<name>A0A9Q1JYA0_9CARY</name>
<feature type="compositionally biased region" description="Acidic residues" evidence="2">
    <location>
        <begin position="191"/>
        <end position="201"/>
    </location>
</feature>
<dbReference type="SMART" id="SM00184">
    <property type="entry name" value="RING"/>
    <property type="match status" value="1"/>
</dbReference>
<dbReference type="GO" id="GO:0008270">
    <property type="term" value="F:zinc ion binding"/>
    <property type="evidence" value="ECO:0007669"/>
    <property type="project" value="UniProtKB-KW"/>
</dbReference>
<accession>A0A9Q1JYA0</accession>
<evidence type="ECO:0000259" key="4">
    <source>
        <dbReference type="PROSITE" id="PS50089"/>
    </source>
</evidence>
<keyword evidence="3" id="KW-0472">Membrane</keyword>
<dbReference type="CDD" id="cd16454">
    <property type="entry name" value="RING-H2_PA-TM-RING"/>
    <property type="match status" value="1"/>
</dbReference>
<evidence type="ECO:0000256" key="3">
    <source>
        <dbReference type="SAM" id="Phobius"/>
    </source>
</evidence>
<feature type="domain" description="RING-type" evidence="4">
    <location>
        <begin position="89"/>
        <end position="131"/>
    </location>
</feature>
<dbReference type="PROSITE" id="PS50089">
    <property type="entry name" value="ZF_RING_2"/>
    <property type="match status" value="1"/>
</dbReference>
<keyword evidence="1" id="KW-0479">Metal-binding</keyword>
<dbReference type="PANTHER" id="PTHR47035">
    <property type="entry name" value="OS11G0150450 PROTEIN"/>
    <property type="match status" value="1"/>
</dbReference>
<keyword evidence="1" id="KW-0862">Zinc</keyword>
<proteinExistence type="predicted"/>
<keyword evidence="3" id="KW-1133">Transmembrane helix</keyword>
<evidence type="ECO:0000313" key="5">
    <source>
        <dbReference type="EMBL" id="KAJ8433325.1"/>
    </source>
</evidence>
<protein>
    <recommendedName>
        <fullName evidence="4">RING-type domain-containing protein</fullName>
    </recommendedName>
</protein>
<feature type="compositionally biased region" description="Basic and acidic residues" evidence="2">
    <location>
        <begin position="175"/>
        <end position="190"/>
    </location>
</feature>
<sequence>MASVRTNWVMTVIGFAVSMLFIVFICTRLICARIQLRASRRNFQRHLASRSNLGALERGLHGVEPPIVANFPAKKYGDEYFSSAENGQCSICLAEYRKEDVLRILPYCGHYFHINCIDIWLLQHCTCPVCRISLRETCEKKRSMQLLSSSRSNYNTGSTGAVSYRCTFFSRTSETDRMDPSREDQLLHEIDVEEVGDDMQSLEDNGLSKDRTNKPVESPSFA</sequence>
<keyword evidence="6" id="KW-1185">Reference proteome</keyword>
<keyword evidence="3" id="KW-0812">Transmembrane</keyword>
<feature type="transmembrane region" description="Helical" evidence="3">
    <location>
        <begin position="12"/>
        <end position="31"/>
    </location>
</feature>
<dbReference type="OrthoDB" id="8062037at2759"/>
<feature type="region of interest" description="Disordered" evidence="2">
    <location>
        <begin position="175"/>
        <end position="222"/>
    </location>
</feature>
<dbReference type="InterPro" id="IPR013083">
    <property type="entry name" value="Znf_RING/FYVE/PHD"/>
</dbReference>
<dbReference type="SUPFAM" id="SSF57850">
    <property type="entry name" value="RING/U-box"/>
    <property type="match status" value="1"/>
</dbReference>
<comment type="caution">
    <text evidence="5">The sequence shown here is derived from an EMBL/GenBank/DDBJ whole genome shotgun (WGS) entry which is preliminary data.</text>
</comment>
<evidence type="ECO:0000313" key="6">
    <source>
        <dbReference type="Proteomes" id="UP001153076"/>
    </source>
</evidence>
<evidence type="ECO:0000256" key="1">
    <source>
        <dbReference type="PROSITE-ProRule" id="PRU00175"/>
    </source>
</evidence>
<dbReference type="AlphaFoldDB" id="A0A9Q1JYA0"/>
<dbReference type="PANTHER" id="PTHR47035:SF3">
    <property type="entry name" value="OS11G0150450 PROTEIN"/>
    <property type="match status" value="1"/>
</dbReference>
<dbReference type="EMBL" id="JAKOGI010000550">
    <property type="protein sequence ID" value="KAJ8433325.1"/>
    <property type="molecule type" value="Genomic_DNA"/>
</dbReference>
<dbReference type="InterPro" id="IPR001841">
    <property type="entry name" value="Znf_RING"/>
</dbReference>
<dbReference type="Proteomes" id="UP001153076">
    <property type="component" value="Unassembled WGS sequence"/>
</dbReference>
<dbReference type="InterPro" id="IPR053070">
    <property type="entry name" value="RING-type_E3_ubiquitin-ligase"/>
</dbReference>
<evidence type="ECO:0000256" key="2">
    <source>
        <dbReference type="SAM" id="MobiDB-lite"/>
    </source>
</evidence>